<dbReference type="EMBL" id="JABSTR010000005">
    <property type="protein sequence ID" value="KAH9372013.1"/>
    <property type="molecule type" value="Genomic_DNA"/>
</dbReference>
<keyword evidence="2" id="KW-0677">Repeat</keyword>
<evidence type="ECO:0000256" key="3">
    <source>
        <dbReference type="ARBA" id="ARBA00022741"/>
    </source>
</evidence>
<dbReference type="GO" id="GO:0016020">
    <property type="term" value="C:membrane"/>
    <property type="evidence" value="ECO:0007669"/>
    <property type="project" value="TreeGrafter"/>
</dbReference>
<dbReference type="GO" id="GO:0012505">
    <property type="term" value="C:endomembrane system"/>
    <property type="evidence" value="ECO:0007669"/>
    <property type="project" value="UniProtKB-SubCell"/>
</dbReference>
<proteinExistence type="predicted"/>
<evidence type="ECO:0000256" key="4">
    <source>
        <dbReference type="ARBA" id="ARBA00022840"/>
    </source>
</evidence>
<dbReference type="Proteomes" id="UP000821853">
    <property type="component" value="Chromosome 3"/>
</dbReference>
<dbReference type="Gene3D" id="3.40.50.300">
    <property type="entry name" value="P-loop containing nucleotide triphosphate hydrolases"/>
    <property type="match status" value="1"/>
</dbReference>
<comment type="subcellular location">
    <subcellularLocation>
        <location evidence="1">Endomembrane system</location>
        <topology evidence="1">Multi-pass membrane protein</topology>
    </subcellularLocation>
</comment>
<comment type="caution">
    <text evidence="5">The sequence shown here is derived from an EMBL/GenBank/DDBJ whole genome shotgun (WGS) entry which is preliminary data.</text>
</comment>
<keyword evidence="4" id="KW-0067">ATP-binding</keyword>
<dbReference type="GO" id="GO:0005524">
    <property type="term" value="F:ATP binding"/>
    <property type="evidence" value="ECO:0007669"/>
    <property type="project" value="UniProtKB-KW"/>
</dbReference>
<dbReference type="PANTHER" id="PTHR24223">
    <property type="entry name" value="ATP-BINDING CASSETTE SUB-FAMILY C"/>
    <property type="match status" value="1"/>
</dbReference>
<evidence type="ECO:0000256" key="1">
    <source>
        <dbReference type="ARBA" id="ARBA00004127"/>
    </source>
</evidence>
<dbReference type="InterPro" id="IPR027417">
    <property type="entry name" value="P-loop_NTPase"/>
</dbReference>
<keyword evidence="3" id="KW-0547">Nucleotide-binding</keyword>
<protein>
    <submittedName>
        <fullName evidence="5">Uncharacterized protein</fullName>
    </submittedName>
</protein>
<sequence>MNYRHFQGSIGYVPQVAAVFNATLRDNILFGKEYDPGLYRRVLDACDLIKDIATLPAGDMTEIGERVSEFLFFLNNAEKALPRCLNGKLGNNFPK</sequence>
<accession>A0A9J6G9K6</accession>
<dbReference type="GO" id="GO:0042626">
    <property type="term" value="F:ATPase-coupled transmembrane transporter activity"/>
    <property type="evidence" value="ECO:0007669"/>
    <property type="project" value="TreeGrafter"/>
</dbReference>
<dbReference type="InterPro" id="IPR050173">
    <property type="entry name" value="ABC_transporter_C-like"/>
</dbReference>
<dbReference type="SUPFAM" id="SSF52540">
    <property type="entry name" value="P-loop containing nucleoside triphosphate hydrolases"/>
    <property type="match status" value="1"/>
</dbReference>
<organism evidence="5 6">
    <name type="scientific">Haemaphysalis longicornis</name>
    <name type="common">Bush tick</name>
    <dbReference type="NCBI Taxonomy" id="44386"/>
    <lineage>
        <taxon>Eukaryota</taxon>
        <taxon>Metazoa</taxon>
        <taxon>Ecdysozoa</taxon>
        <taxon>Arthropoda</taxon>
        <taxon>Chelicerata</taxon>
        <taxon>Arachnida</taxon>
        <taxon>Acari</taxon>
        <taxon>Parasitiformes</taxon>
        <taxon>Ixodida</taxon>
        <taxon>Ixodoidea</taxon>
        <taxon>Ixodidae</taxon>
        <taxon>Haemaphysalinae</taxon>
        <taxon>Haemaphysalis</taxon>
    </lineage>
</organism>
<evidence type="ECO:0000256" key="2">
    <source>
        <dbReference type="ARBA" id="ARBA00022737"/>
    </source>
</evidence>
<dbReference type="AlphaFoldDB" id="A0A9J6G9K6"/>
<dbReference type="PANTHER" id="PTHR24223:SF443">
    <property type="entry name" value="MULTIDRUG-RESISTANCE LIKE PROTEIN 1, ISOFORM I"/>
    <property type="match status" value="1"/>
</dbReference>
<dbReference type="VEuPathDB" id="VectorBase:HLOH_050904"/>
<dbReference type="OrthoDB" id="10065830at2759"/>
<gene>
    <name evidence="5" type="ORF">HPB48_019942</name>
</gene>
<reference evidence="5 6" key="1">
    <citation type="journal article" date="2020" name="Cell">
        <title>Large-Scale Comparative Analyses of Tick Genomes Elucidate Their Genetic Diversity and Vector Capacities.</title>
        <authorList>
            <consortium name="Tick Genome and Microbiome Consortium (TIGMIC)"/>
            <person name="Jia N."/>
            <person name="Wang J."/>
            <person name="Shi W."/>
            <person name="Du L."/>
            <person name="Sun Y."/>
            <person name="Zhan W."/>
            <person name="Jiang J.F."/>
            <person name="Wang Q."/>
            <person name="Zhang B."/>
            <person name="Ji P."/>
            <person name="Bell-Sakyi L."/>
            <person name="Cui X.M."/>
            <person name="Yuan T.T."/>
            <person name="Jiang B.G."/>
            <person name="Yang W.F."/>
            <person name="Lam T.T."/>
            <person name="Chang Q.C."/>
            <person name="Ding S.J."/>
            <person name="Wang X.J."/>
            <person name="Zhu J.G."/>
            <person name="Ruan X.D."/>
            <person name="Zhao L."/>
            <person name="Wei J.T."/>
            <person name="Ye R.Z."/>
            <person name="Que T.C."/>
            <person name="Du C.H."/>
            <person name="Zhou Y.H."/>
            <person name="Cheng J.X."/>
            <person name="Dai P.F."/>
            <person name="Guo W.B."/>
            <person name="Han X.H."/>
            <person name="Huang E.J."/>
            <person name="Li L.F."/>
            <person name="Wei W."/>
            <person name="Gao Y.C."/>
            <person name="Liu J.Z."/>
            <person name="Shao H.Z."/>
            <person name="Wang X."/>
            <person name="Wang C.C."/>
            <person name="Yang T.C."/>
            <person name="Huo Q.B."/>
            <person name="Li W."/>
            <person name="Chen H.Y."/>
            <person name="Chen S.E."/>
            <person name="Zhou L.G."/>
            <person name="Ni X.B."/>
            <person name="Tian J.H."/>
            <person name="Sheng Y."/>
            <person name="Liu T."/>
            <person name="Pan Y.S."/>
            <person name="Xia L.Y."/>
            <person name="Li J."/>
            <person name="Zhao F."/>
            <person name="Cao W.C."/>
        </authorList>
    </citation>
    <scope>NUCLEOTIDE SEQUENCE [LARGE SCALE GENOMIC DNA]</scope>
    <source>
        <strain evidence="5">HaeL-2018</strain>
    </source>
</reference>
<evidence type="ECO:0000313" key="5">
    <source>
        <dbReference type="EMBL" id="KAH9372013.1"/>
    </source>
</evidence>
<keyword evidence="6" id="KW-1185">Reference proteome</keyword>
<evidence type="ECO:0000313" key="6">
    <source>
        <dbReference type="Proteomes" id="UP000821853"/>
    </source>
</evidence>
<name>A0A9J6G9K6_HAELO</name>